<dbReference type="InterPro" id="IPR052911">
    <property type="entry name" value="Corrinoid_activation_enz"/>
</dbReference>
<dbReference type="RefSeq" id="WP_146683085.1">
    <property type="nucleotide sequence ID" value="NZ_CP019646.1"/>
</dbReference>
<dbReference type="SUPFAM" id="SSF54862">
    <property type="entry name" value="4Fe-4S ferredoxins"/>
    <property type="match status" value="1"/>
</dbReference>
<evidence type="ECO:0000313" key="3">
    <source>
        <dbReference type="Proteomes" id="UP000188181"/>
    </source>
</evidence>
<dbReference type="STRING" id="1851148.SMSP2_01213"/>
<reference evidence="3" key="1">
    <citation type="submission" date="2017-02" db="EMBL/GenBank/DDBJ databases">
        <title>Comparative genomics and description of representatives of a novel lineage of planctomycetes thriving in anoxic sediments.</title>
        <authorList>
            <person name="Spring S."/>
            <person name="Bunk B."/>
            <person name="Sproer C."/>
        </authorList>
    </citation>
    <scope>NUCLEOTIDE SEQUENCE [LARGE SCALE GENOMIC DNA]</scope>
    <source>
        <strain evidence="3">SM-Chi-D1</strain>
    </source>
</reference>
<organism evidence="2 3">
    <name type="scientific">Limihaloglobus sulfuriphilus</name>
    <dbReference type="NCBI Taxonomy" id="1851148"/>
    <lineage>
        <taxon>Bacteria</taxon>
        <taxon>Pseudomonadati</taxon>
        <taxon>Planctomycetota</taxon>
        <taxon>Phycisphaerae</taxon>
        <taxon>Sedimentisphaerales</taxon>
        <taxon>Sedimentisphaeraceae</taxon>
        <taxon>Limihaloglobus</taxon>
    </lineage>
</organism>
<dbReference type="AlphaFoldDB" id="A0A1Q2MDS7"/>
<proteinExistence type="predicted"/>
<dbReference type="PANTHER" id="PTHR42895">
    <property type="entry name" value="IRON-SULFUR CLUSTER-BINDING PROTEIN-RELATED"/>
    <property type="match status" value="1"/>
</dbReference>
<evidence type="ECO:0000259" key="1">
    <source>
        <dbReference type="PROSITE" id="PS51379"/>
    </source>
</evidence>
<protein>
    <submittedName>
        <fullName evidence="2">Ferredoxin II</fullName>
    </submittedName>
</protein>
<dbReference type="KEGG" id="pbas:SMSP2_01213"/>
<dbReference type="InterPro" id="IPR017896">
    <property type="entry name" value="4Fe4S_Fe-S-bd"/>
</dbReference>
<dbReference type="Proteomes" id="UP000188181">
    <property type="component" value="Chromosome"/>
</dbReference>
<dbReference type="OrthoDB" id="9795268at2"/>
<feature type="domain" description="4Fe-4S ferredoxin-type" evidence="1">
    <location>
        <begin position="35"/>
        <end position="64"/>
    </location>
</feature>
<accession>A0A1Q2MDS7</accession>
<sequence>MALRDIIVIDEEKCTGCGKCVNACAEGALQMVNGKAKLVRDDYCDGLGACIGSCPYGALTIEKREAPEFDMKAVEEYLKESNAGPGQNAGSEFVCPGAASFDLVTDGSAAEAAKSPTEEVPSALGNWPVQLALIPPTAPYLKNADLLVAADCVPFAMPDFHSKYLSGRKLVVGCPKLDNVEPYIEKLAQMIKGGLNSITLLHMQVPCCSKLVRVLEKAIEISGEDIGFTDITISLKGEVLSTEEK</sequence>
<dbReference type="Pfam" id="PF13237">
    <property type="entry name" value="Fer4_10"/>
    <property type="match status" value="1"/>
</dbReference>
<dbReference type="EMBL" id="CP019646">
    <property type="protein sequence ID" value="AQQ70851.1"/>
    <property type="molecule type" value="Genomic_DNA"/>
</dbReference>
<dbReference type="PANTHER" id="PTHR42895:SF1">
    <property type="entry name" value="IRON-SULFUR CLUSTER PROTEIN"/>
    <property type="match status" value="1"/>
</dbReference>
<dbReference type="Gene3D" id="3.30.70.20">
    <property type="match status" value="1"/>
</dbReference>
<name>A0A1Q2MDS7_9BACT</name>
<gene>
    <name evidence="2" type="ORF">SMSP2_01213</name>
</gene>
<feature type="domain" description="4Fe-4S ferredoxin-type" evidence="1">
    <location>
        <begin position="5"/>
        <end position="34"/>
    </location>
</feature>
<evidence type="ECO:0000313" key="2">
    <source>
        <dbReference type="EMBL" id="AQQ70851.1"/>
    </source>
</evidence>
<keyword evidence="3" id="KW-1185">Reference proteome</keyword>
<dbReference type="PROSITE" id="PS51379">
    <property type="entry name" value="4FE4S_FER_2"/>
    <property type="match status" value="2"/>
</dbReference>